<organism evidence="1 2">
    <name type="scientific">Serratia proteamaculans</name>
    <dbReference type="NCBI Taxonomy" id="28151"/>
    <lineage>
        <taxon>Bacteria</taxon>
        <taxon>Pseudomonadati</taxon>
        <taxon>Pseudomonadota</taxon>
        <taxon>Gammaproteobacteria</taxon>
        <taxon>Enterobacterales</taxon>
        <taxon>Yersiniaceae</taxon>
        <taxon>Serratia</taxon>
    </lineage>
</organism>
<name>A0ABS0TVG5_SERPR</name>
<protein>
    <submittedName>
        <fullName evidence="1">Uncharacterized protein</fullName>
    </submittedName>
</protein>
<proteinExistence type="predicted"/>
<dbReference type="RefSeq" id="WP_129934978.1">
    <property type="nucleotide sequence ID" value="NZ_CAMIPQ010000001.1"/>
</dbReference>
<sequence>MFVDFSSKKWDTGTRQNHHPVIKWLNNITPDVKHWPSEKRPTRFPRLTGAAAAVLSGNPHWVDHLP</sequence>
<accession>A0ABS0TVG5</accession>
<keyword evidence="2" id="KW-1185">Reference proteome</keyword>
<reference evidence="1 2" key="1">
    <citation type="submission" date="2020-12" db="EMBL/GenBank/DDBJ databases">
        <title>Enhanced detection system for hospital associated transmission using whole genome sequencing surveillance.</title>
        <authorList>
            <person name="Harrison L.H."/>
            <person name="Van Tyne D."/>
            <person name="Marsh J.W."/>
            <person name="Griffith M.P."/>
            <person name="Snyder D.J."/>
            <person name="Cooper V.S."/>
            <person name="Mustapha M."/>
        </authorList>
    </citation>
    <scope>NUCLEOTIDE SEQUENCE [LARGE SCALE GENOMIC DNA]</scope>
    <source>
        <strain evidence="1 2">SER00238</strain>
    </source>
</reference>
<dbReference type="EMBL" id="JAEHSL010000015">
    <property type="protein sequence ID" value="MBI6182112.1"/>
    <property type="molecule type" value="Genomic_DNA"/>
</dbReference>
<gene>
    <name evidence="1" type="ORF">JEQ07_17150</name>
</gene>
<dbReference type="Proteomes" id="UP000639004">
    <property type="component" value="Unassembled WGS sequence"/>
</dbReference>
<evidence type="ECO:0000313" key="1">
    <source>
        <dbReference type="EMBL" id="MBI6182112.1"/>
    </source>
</evidence>
<evidence type="ECO:0000313" key="2">
    <source>
        <dbReference type="Proteomes" id="UP000639004"/>
    </source>
</evidence>
<comment type="caution">
    <text evidence="1">The sequence shown here is derived from an EMBL/GenBank/DDBJ whole genome shotgun (WGS) entry which is preliminary data.</text>
</comment>